<evidence type="ECO:0000313" key="5">
    <source>
        <dbReference type="Proteomes" id="UP000033533"/>
    </source>
</evidence>
<gene>
    <name evidence="4" type="ORF">JF76_17730</name>
</gene>
<evidence type="ECO:0000313" key="4">
    <source>
        <dbReference type="EMBL" id="KJY54262.1"/>
    </source>
</evidence>
<dbReference type="STRING" id="1218493.JF76_17730"/>
<evidence type="ECO:0000256" key="2">
    <source>
        <dbReference type="SAM" id="Phobius"/>
    </source>
</evidence>
<accession>A0A0F4L5Y2</accession>
<keyword evidence="1" id="KW-0677">Repeat</keyword>
<dbReference type="HOGENOM" id="CLU_023908_1_0_9"/>
<dbReference type="Gene3D" id="3.80.10.10">
    <property type="entry name" value="Ribonuclease Inhibitor"/>
    <property type="match status" value="1"/>
</dbReference>
<name>A0A0F4L5Y2_9LACO</name>
<reference evidence="4 5" key="1">
    <citation type="submission" date="2014-12" db="EMBL/GenBank/DDBJ databases">
        <title>Comparative genomics of the lactic acid bacteria isolated from the honey bee gut.</title>
        <authorList>
            <person name="Ellegaard K.M."/>
            <person name="Tamarit D."/>
            <person name="Javelind E."/>
            <person name="Olofsson T."/>
            <person name="Andersson S.G."/>
            <person name="Vasquez A."/>
        </authorList>
    </citation>
    <scope>NUCLEOTIDE SEQUENCE [LARGE SCALE GENOMIC DNA]</scope>
    <source>
        <strain evidence="4 5">Biut2</strain>
    </source>
</reference>
<dbReference type="InterPro" id="IPR001611">
    <property type="entry name" value="Leu-rich_rpt"/>
</dbReference>
<evidence type="ECO:0000256" key="1">
    <source>
        <dbReference type="ARBA" id="ARBA00022737"/>
    </source>
</evidence>
<feature type="domain" description="MucBP" evidence="3">
    <location>
        <begin position="468"/>
        <end position="540"/>
    </location>
</feature>
<keyword evidence="2" id="KW-0812">Transmembrane</keyword>
<dbReference type="RefSeq" id="WP_045928732.1">
    <property type="nucleotide sequence ID" value="NZ_JBHSZS010000008.1"/>
</dbReference>
<organism evidence="4 5">
    <name type="scientific">Lactobacillus kullabergensis</name>
    <dbReference type="NCBI Taxonomy" id="1218493"/>
    <lineage>
        <taxon>Bacteria</taxon>
        <taxon>Bacillati</taxon>
        <taxon>Bacillota</taxon>
        <taxon>Bacilli</taxon>
        <taxon>Lactobacillales</taxon>
        <taxon>Lactobacillaceae</taxon>
        <taxon>Lactobacillus</taxon>
    </lineage>
</organism>
<feature type="domain" description="MucBP" evidence="3">
    <location>
        <begin position="391"/>
        <end position="461"/>
    </location>
</feature>
<feature type="transmembrane region" description="Helical" evidence="2">
    <location>
        <begin position="591"/>
        <end position="614"/>
    </location>
</feature>
<keyword evidence="2" id="KW-1133">Transmembrane helix</keyword>
<dbReference type="PROSITE" id="PS51450">
    <property type="entry name" value="LRR"/>
    <property type="match status" value="1"/>
</dbReference>
<dbReference type="EMBL" id="JXBY01000028">
    <property type="protein sequence ID" value="KJY54262.1"/>
    <property type="molecule type" value="Genomic_DNA"/>
</dbReference>
<feature type="domain" description="MucBP" evidence="3">
    <location>
        <begin position="312"/>
        <end position="384"/>
    </location>
</feature>
<dbReference type="InterPro" id="IPR009459">
    <property type="entry name" value="MucBP_dom"/>
</dbReference>
<dbReference type="InterPro" id="IPR032675">
    <property type="entry name" value="LRR_dom_sf"/>
</dbReference>
<sequence>MTTKTRESSDLNDTIEPAFKLQNSVANSHTLDSWMPDKVLQKIVAANLGQPIKQITKESLANLTELSLIAPNEMPVVHGKRKYAISPAEYRLRLRLKSLTGLEYATNLVKINLAPDCQLNNDWCHRAVLNSTLADISALQNLHKLTNINLEMCNLHDISALANKPQLVQLNLSYNAITDFSPLKSNKQLIESGSLKLRKQIILAEPIHLTAGTTSYTSGPYQLLDFNGKNMTLKVETGKHLSSKYPVKQYSSNWNDHVGQVNGKQTVTWDLSGLQSDDSAAMTVKFHSRNSAQEPIISGWYIIPFRIVSGQPITIHFKDDADNTIACQQKLYGSVNTSSTITIPTFTGYSISSKAVDGTTSPISQGSVTATITAQPQEITLIYTRNKAADITVHSQDETGKPIAPESTISGVFSEQKIIQPQDISGYTPGHYQIDHNGISHHPGSVAIVLNNQPQEITFYYNKEKVSNVIVHYQDTAGKKVAPDEILSGFVNDQQTAPALKLPGYTVKLKDFNGSHIDTDLNATAITLKQKPQELTYIYTKNILSSKNTVKEEKSQKYKHSQKPHLNRKLQSLVNKKKDVRQPSAKAIKGWQLGLLALGLISLFSVLGLAIIYYNRKSKH</sequence>
<proteinExistence type="predicted"/>
<dbReference type="OrthoDB" id="2285788at2"/>
<dbReference type="AlphaFoldDB" id="A0A0F4L5Y2"/>
<keyword evidence="2" id="KW-0472">Membrane</keyword>
<dbReference type="PATRIC" id="fig|1218493.3.peg.1860"/>
<dbReference type="Pfam" id="PF06458">
    <property type="entry name" value="MucBP"/>
    <property type="match status" value="3"/>
</dbReference>
<evidence type="ECO:0000259" key="3">
    <source>
        <dbReference type="Pfam" id="PF06458"/>
    </source>
</evidence>
<dbReference type="Proteomes" id="UP000033533">
    <property type="component" value="Unassembled WGS sequence"/>
</dbReference>
<dbReference type="SUPFAM" id="SSF52058">
    <property type="entry name" value="L domain-like"/>
    <property type="match status" value="1"/>
</dbReference>
<dbReference type="Gene3D" id="3.10.20.320">
    <property type="entry name" value="Putative peptidoglycan bound protein (lpxtg motif)"/>
    <property type="match status" value="3"/>
</dbReference>
<protein>
    <recommendedName>
        <fullName evidence="3">MucBP domain-containing protein</fullName>
    </recommendedName>
</protein>
<comment type="caution">
    <text evidence="4">The sequence shown here is derived from an EMBL/GenBank/DDBJ whole genome shotgun (WGS) entry which is preliminary data.</text>
</comment>